<protein>
    <submittedName>
        <fullName evidence="2">Uncharacterized protein</fullName>
    </submittedName>
</protein>
<name>A0ABD2C2I1_VESMC</name>
<comment type="caution">
    <text evidence="2">The sequence shown here is derived from an EMBL/GenBank/DDBJ whole genome shotgun (WGS) entry which is preliminary data.</text>
</comment>
<reference evidence="2 3" key="1">
    <citation type="journal article" date="2024" name="Ann. Entomol. Soc. Am.">
        <title>Genomic analyses of the southern and eastern yellowjacket wasps (Hymenoptera: Vespidae) reveal evolutionary signatures of social life.</title>
        <authorList>
            <person name="Catto M.A."/>
            <person name="Caine P.B."/>
            <person name="Orr S.E."/>
            <person name="Hunt B.G."/>
            <person name="Goodisman M.A.D."/>
        </authorList>
    </citation>
    <scope>NUCLEOTIDE SEQUENCE [LARGE SCALE GENOMIC DNA]</scope>
    <source>
        <strain evidence="2">232</strain>
        <tissue evidence="2">Head and thorax</tissue>
    </source>
</reference>
<evidence type="ECO:0000313" key="3">
    <source>
        <dbReference type="Proteomes" id="UP001607303"/>
    </source>
</evidence>
<gene>
    <name evidence="2" type="ORF">V1477_010636</name>
</gene>
<keyword evidence="1" id="KW-0812">Transmembrane</keyword>
<dbReference type="EMBL" id="JAYRBN010000061">
    <property type="protein sequence ID" value="KAL2739247.1"/>
    <property type="molecule type" value="Genomic_DNA"/>
</dbReference>
<organism evidence="2 3">
    <name type="scientific">Vespula maculifrons</name>
    <name type="common">Eastern yellow jacket</name>
    <name type="synonym">Wasp</name>
    <dbReference type="NCBI Taxonomy" id="7453"/>
    <lineage>
        <taxon>Eukaryota</taxon>
        <taxon>Metazoa</taxon>
        <taxon>Ecdysozoa</taxon>
        <taxon>Arthropoda</taxon>
        <taxon>Hexapoda</taxon>
        <taxon>Insecta</taxon>
        <taxon>Pterygota</taxon>
        <taxon>Neoptera</taxon>
        <taxon>Endopterygota</taxon>
        <taxon>Hymenoptera</taxon>
        <taxon>Apocrita</taxon>
        <taxon>Aculeata</taxon>
        <taxon>Vespoidea</taxon>
        <taxon>Vespidae</taxon>
        <taxon>Vespinae</taxon>
        <taxon>Vespula</taxon>
    </lineage>
</organism>
<dbReference type="AlphaFoldDB" id="A0ABD2C2I1"/>
<keyword evidence="3" id="KW-1185">Reference proteome</keyword>
<sequence length="92" mass="10718">MRTNGNKANSSAKPLQIQTTIRRQNIVFETRLRIRHDIQISSSSVSYTGLYEKGQRWKREQRARLNLKKITLVPASIPFIGISFYRFAFNGF</sequence>
<evidence type="ECO:0000313" key="2">
    <source>
        <dbReference type="EMBL" id="KAL2739247.1"/>
    </source>
</evidence>
<keyword evidence="1" id="KW-0472">Membrane</keyword>
<dbReference type="Proteomes" id="UP001607303">
    <property type="component" value="Unassembled WGS sequence"/>
</dbReference>
<accession>A0ABD2C2I1</accession>
<feature type="transmembrane region" description="Helical" evidence="1">
    <location>
        <begin position="70"/>
        <end position="89"/>
    </location>
</feature>
<evidence type="ECO:0000256" key="1">
    <source>
        <dbReference type="SAM" id="Phobius"/>
    </source>
</evidence>
<proteinExistence type="predicted"/>
<keyword evidence="1" id="KW-1133">Transmembrane helix</keyword>